<evidence type="ECO:0000313" key="1">
    <source>
        <dbReference type="EMBL" id="KAI0048853.1"/>
    </source>
</evidence>
<organism evidence="1 2">
    <name type="scientific">Auriscalpium vulgare</name>
    <dbReference type="NCBI Taxonomy" id="40419"/>
    <lineage>
        <taxon>Eukaryota</taxon>
        <taxon>Fungi</taxon>
        <taxon>Dikarya</taxon>
        <taxon>Basidiomycota</taxon>
        <taxon>Agaricomycotina</taxon>
        <taxon>Agaricomycetes</taxon>
        <taxon>Russulales</taxon>
        <taxon>Auriscalpiaceae</taxon>
        <taxon>Auriscalpium</taxon>
    </lineage>
</organism>
<accession>A0ACB8RXF3</accession>
<proteinExistence type="predicted"/>
<gene>
    <name evidence="1" type="ORF">FA95DRAFT_1604954</name>
</gene>
<reference evidence="1" key="1">
    <citation type="submission" date="2021-02" db="EMBL/GenBank/DDBJ databases">
        <authorList>
            <consortium name="DOE Joint Genome Institute"/>
            <person name="Ahrendt S."/>
            <person name="Looney B.P."/>
            <person name="Miyauchi S."/>
            <person name="Morin E."/>
            <person name="Drula E."/>
            <person name="Courty P.E."/>
            <person name="Chicoki N."/>
            <person name="Fauchery L."/>
            <person name="Kohler A."/>
            <person name="Kuo A."/>
            <person name="Labutti K."/>
            <person name="Pangilinan J."/>
            <person name="Lipzen A."/>
            <person name="Riley R."/>
            <person name="Andreopoulos W."/>
            <person name="He G."/>
            <person name="Johnson J."/>
            <person name="Barry K.W."/>
            <person name="Grigoriev I.V."/>
            <person name="Nagy L."/>
            <person name="Hibbett D."/>
            <person name="Henrissat B."/>
            <person name="Matheny P.B."/>
            <person name="Labbe J."/>
            <person name="Martin F."/>
        </authorList>
    </citation>
    <scope>NUCLEOTIDE SEQUENCE</scope>
    <source>
        <strain evidence="1">FP105234-sp</strain>
    </source>
</reference>
<comment type="caution">
    <text evidence="1">The sequence shown here is derived from an EMBL/GenBank/DDBJ whole genome shotgun (WGS) entry which is preliminary data.</text>
</comment>
<reference evidence="1" key="2">
    <citation type="journal article" date="2022" name="New Phytol.">
        <title>Evolutionary transition to the ectomycorrhizal habit in the genomes of a hyperdiverse lineage of mushroom-forming fungi.</title>
        <authorList>
            <person name="Looney B."/>
            <person name="Miyauchi S."/>
            <person name="Morin E."/>
            <person name="Drula E."/>
            <person name="Courty P.E."/>
            <person name="Kohler A."/>
            <person name="Kuo A."/>
            <person name="LaButti K."/>
            <person name="Pangilinan J."/>
            <person name="Lipzen A."/>
            <person name="Riley R."/>
            <person name="Andreopoulos W."/>
            <person name="He G."/>
            <person name="Johnson J."/>
            <person name="Nolan M."/>
            <person name="Tritt A."/>
            <person name="Barry K.W."/>
            <person name="Grigoriev I.V."/>
            <person name="Nagy L.G."/>
            <person name="Hibbett D."/>
            <person name="Henrissat B."/>
            <person name="Matheny P.B."/>
            <person name="Labbe J."/>
            <person name="Martin F.M."/>
        </authorList>
    </citation>
    <scope>NUCLEOTIDE SEQUENCE</scope>
    <source>
        <strain evidence="1">FP105234-sp</strain>
    </source>
</reference>
<name>A0ACB8RXF3_9AGAM</name>
<sequence length="381" mass="41228">MPYRTPETPVFHRDSVLSLPRTVSNPSSWYDGPPSSGSTLAFHVNEGDIQPRGDAALSETTSTPAVPAQQEDRSVPAFFPPGYFAPRRLEKMLRSEFLTPDHTDFPLLYDNLNIRDDMVVDDPWRAMESEFKSSMLSGGDAKVATPAAVDAAAPAAPVRVPAVKITPPAKVVAPKQAALLPKAVPLAEVHNIIERTSGKTKNGGLGHDGPANMDLEIAEEVEMDNGWIAVPPVRYHESLAHPVSLPRCASAQWAEVPLSPHSPIKLINLQTAQQRFAHADCLDLLPHSVSSSASSSRTDISLPTPPYPPVLLSPLISLSEASKRFNQPHPRDLSPPRRQAAVSVQSTPRKRSKSRGRTPRAPGKPDVTSPRHGAAFARDAF</sequence>
<protein>
    <submittedName>
        <fullName evidence="1">Uncharacterized protein</fullName>
    </submittedName>
</protein>
<keyword evidence="2" id="KW-1185">Reference proteome</keyword>
<evidence type="ECO:0000313" key="2">
    <source>
        <dbReference type="Proteomes" id="UP000814033"/>
    </source>
</evidence>
<dbReference type="Proteomes" id="UP000814033">
    <property type="component" value="Unassembled WGS sequence"/>
</dbReference>
<dbReference type="EMBL" id="MU275881">
    <property type="protein sequence ID" value="KAI0048853.1"/>
    <property type="molecule type" value="Genomic_DNA"/>
</dbReference>